<evidence type="ECO:0000313" key="1">
    <source>
        <dbReference type="EMBL" id="KAK8777886.1"/>
    </source>
</evidence>
<dbReference type="PANTHER" id="PTHR11388">
    <property type="entry name" value="ORGANIC ANION TRANSPORTER"/>
    <property type="match status" value="1"/>
</dbReference>
<dbReference type="Proteomes" id="UP001321473">
    <property type="component" value="Unassembled WGS sequence"/>
</dbReference>
<evidence type="ECO:0000313" key="2">
    <source>
        <dbReference type="Proteomes" id="UP001321473"/>
    </source>
</evidence>
<dbReference type="Pfam" id="PF03137">
    <property type="entry name" value="OATP"/>
    <property type="match status" value="1"/>
</dbReference>
<comment type="caution">
    <text evidence="1">The sequence shown here is derived from an EMBL/GenBank/DDBJ whole genome shotgun (WGS) entry which is preliminary data.</text>
</comment>
<protein>
    <submittedName>
        <fullName evidence="1">Uncharacterized protein</fullName>
    </submittedName>
</protein>
<sequence length="166" mass="17875">MRGLYMAADAALYFSGAMFHPAVKHVHLARDGLRPFPLSEFVLCGDVLHVYSECSCIATVREKDVLSVHGELTRCQTTFKALAPFSMGLFLALFETFLNSAPGMSATIRTIGEPTKPVALGLQWVSVRLFGKFFPFDLGGDCRVAGGTQAPSWRPSCLAPSSTAAA</sequence>
<dbReference type="AlphaFoldDB" id="A0AAQ4ET03"/>
<dbReference type="PANTHER" id="PTHR11388:SF100">
    <property type="entry name" value="SOLUTE CARRIER ORGANIC ANION TRANSPORTER FAMILY MEMBER 4A1"/>
    <property type="match status" value="1"/>
</dbReference>
<dbReference type="GO" id="GO:0015347">
    <property type="term" value="F:sodium-independent organic anion transmembrane transporter activity"/>
    <property type="evidence" value="ECO:0007669"/>
    <property type="project" value="TreeGrafter"/>
</dbReference>
<dbReference type="GO" id="GO:0016323">
    <property type="term" value="C:basolateral plasma membrane"/>
    <property type="evidence" value="ECO:0007669"/>
    <property type="project" value="TreeGrafter"/>
</dbReference>
<keyword evidence="2" id="KW-1185">Reference proteome</keyword>
<reference evidence="1 2" key="1">
    <citation type="journal article" date="2023" name="Arcadia Sci">
        <title>De novo assembly of a long-read Amblyomma americanum tick genome.</title>
        <authorList>
            <person name="Chou S."/>
            <person name="Poskanzer K.E."/>
            <person name="Rollins M."/>
            <person name="Thuy-Boun P.S."/>
        </authorList>
    </citation>
    <scope>NUCLEOTIDE SEQUENCE [LARGE SCALE GENOMIC DNA]</scope>
    <source>
        <strain evidence="1">F_SG_1</strain>
        <tissue evidence="1">Salivary glands</tissue>
    </source>
</reference>
<organism evidence="1 2">
    <name type="scientific">Amblyomma americanum</name>
    <name type="common">Lone star tick</name>
    <dbReference type="NCBI Taxonomy" id="6943"/>
    <lineage>
        <taxon>Eukaryota</taxon>
        <taxon>Metazoa</taxon>
        <taxon>Ecdysozoa</taxon>
        <taxon>Arthropoda</taxon>
        <taxon>Chelicerata</taxon>
        <taxon>Arachnida</taxon>
        <taxon>Acari</taxon>
        <taxon>Parasitiformes</taxon>
        <taxon>Ixodida</taxon>
        <taxon>Ixodoidea</taxon>
        <taxon>Ixodidae</taxon>
        <taxon>Amblyomminae</taxon>
        <taxon>Amblyomma</taxon>
    </lineage>
</organism>
<dbReference type="GO" id="GO:0043252">
    <property type="term" value="P:sodium-independent organic anion transport"/>
    <property type="evidence" value="ECO:0007669"/>
    <property type="project" value="TreeGrafter"/>
</dbReference>
<accession>A0AAQ4ET03</accession>
<dbReference type="EMBL" id="JARKHS020011368">
    <property type="protein sequence ID" value="KAK8777886.1"/>
    <property type="molecule type" value="Genomic_DNA"/>
</dbReference>
<dbReference type="InterPro" id="IPR004156">
    <property type="entry name" value="OATP"/>
</dbReference>
<gene>
    <name evidence="1" type="ORF">V5799_020773</name>
</gene>
<proteinExistence type="predicted"/>
<name>A0AAQ4ET03_AMBAM</name>